<organism evidence="2 3">
    <name type="scientific">Bdellovibrio svalbardensis</name>
    <dbReference type="NCBI Taxonomy" id="2972972"/>
    <lineage>
        <taxon>Bacteria</taxon>
        <taxon>Pseudomonadati</taxon>
        <taxon>Bdellovibrionota</taxon>
        <taxon>Bdellovibrionia</taxon>
        <taxon>Bdellovibrionales</taxon>
        <taxon>Pseudobdellovibrionaceae</taxon>
        <taxon>Bdellovibrio</taxon>
    </lineage>
</organism>
<dbReference type="RefSeq" id="WP_277579655.1">
    <property type="nucleotide sequence ID" value="NZ_JANRMI010000006.1"/>
</dbReference>
<evidence type="ECO:0000256" key="1">
    <source>
        <dbReference type="SAM" id="Phobius"/>
    </source>
</evidence>
<keyword evidence="3" id="KW-1185">Reference proteome</keyword>
<keyword evidence="1" id="KW-0472">Membrane</keyword>
<evidence type="ECO:0008006" key="4">
    <source>
        <dbReference type="Google" id="ProtNLM"/>
    </source>
</evidence>
<evidence type="ECO:0000313" key="2">
    <source>
        <dbReference type="EMBL" id="MDG0818179.1"/>
    </source>
</evidence>
<feature type="transmembrane region" description="Helical" evidence="1">
    <location>
        <begin position="50"/>
        <end position="74"/>
    </location>
</feature>
<evidence type="ECO:0000313" key="3">
    <source>
        <dbReference type="Proteomes" id="UP001152321"/>
    </source>
</evidence>
<name>A0ABT6DQI6_9BACT</name>
<feature type="transmembrane region" description="Helical" evidence="1">
    <location>
        <begin position="86"/>
        <end position="109"/>
    </location>
</feature>
<dbReference type="Proteomes" id="UP001152321">
    <property type="component" value="Unassembled WGS sequence"/>
</dbReference>
<comment type="caution">
    <text evidence="2">The sequence shown here is derived from an EMBL/GenBank/DDBJ whole genome shotgun (WGS) entry which is preliminary data.</text>
</comment>
<protein>
    <recommendedName>
        <fullName evidence="4">DUF4405 domain-containing protein</fullName>
    </recommendedName>
</protein>
<gene>
    <name evidence="2" type="ORF">NWE73_17485</name>
</gene>
<keyword evidence="1" id="KW-0812">Transmembrane</keyword>
<sequence>MKGYPKWFSVKFISICLGVLFLTGLLLTPTTLEVRLDKTVPWRLSADSRVAVAGIHTLLALISIAIVGALSSIHMRKEWNRKRNRVSGISLVAVFVFLALSGLGIYYFGNETLSVLASVSHLTVGILILFIYIWHLLYKKTAA</sequence>
<dbReference type="EMBL" id="JANRMI010000006">
    <property type="protein sequence ID" value="MDG0818179.1"/>
    <property type="molecule type" value="Genomic_DNA"/>
</dbReference>
<proteinExistence type="predicted"/>
<reference evidence="2" key="1">
    <citation type="submission" date="2022-08" db="EMBL/GenBank/DDBJ databases">
        <title>Novel Bdellovibrio Species Isolated from Svalbard: Designation Bdellovibrio svalbardensis.</title>
        <authorList>
            <person name="Mitchell R.J."/>
            <person name="Choi S.Y."/>
        </authorList>
    </citation>
    <scope>NUCLEOTIDE SEQUENCE</scope>
    <source>
        <strain evidence="2">PAP01</strain>
    </source>
</reference>
<feature type="transmembrane region" description="Helical" evidence="1">
    <location>
        <begin position="115"/>
        <end position="137"/>
    </location>
</feature>
<feature type="transmembrane region" description="Helical" evidence="1">
    <location>
        <begin position="12"/>
        <end position="30"/>
    </location>
</feature>
<accession>A0ABT6DQI6</accession>
<keyword evidence="1" id="KW-1133">Transmembrane helix</keyword>